<organism evidence="2 3">
    <name type="scientific">Xaviernesmea rhizosphaerae</name>
    <dbReference type="NCBI Taxonomy" id="1672749"/>
    <lineage>
        <taxon>Bacteria</taxon>
        <taxon>Pseudomonadati</taxon>
        <taxon>Pseudomonadota</taxon>
        <taxon>Alphaproteobacteria</taxon>
        <taxon>Hyphomicrobiales</taxon>
        <taxon>Rhizobiaceae</taxon>
        <taxon>Rhizobium/Agrobacterium group</taxon>
        <taxon>Xaviernesmea</taxon>
    </lineage>
</organism>
<gene>
    <name evidence="2" type="ORF">BTR14_03230</name>
</gene>
<evidence type="ECO:0000256" key="1">
    <source>
        <dbReference type="SAM" id="MobiDB-lite"/>
    </source>
</evidence>
<sequence>MSARSAKRVRLAANRGGSPAILAFRRLELERWIEKAIALLDQLDGDPDLEPYLAGTGDERELDLDSPGVRGVSEGDDDCDTEPNGDEQDACYGRIDGGSGL</sequence>
<comment type="caution">
    <text evidence="2">The sequence shown here is derived from an EMBL/GenBank/DDBJ whole genome shotgun (WGS) entry which is preliminary data.</text>
</comment>
<dbReference type="RefSeq" id="WP_081173772.1">
    <property type="nucleotide sequence ID" value="NZ_MSPX01000002.1"/>
</dbReference>
<reference evidence="2 3" key="1">
    <citation type="journal article" date="2017" name="Antonie Van Leeuwenhoek">
        <title>Rhizobium rhizosphaerae sp. nov., a novel species isolated from rice rhizosphere.</title>
        <authorList>
            <person name="Zhao J.J."/>
            <person name="Zhang J."/>
            <person name="Zhang R.J."/>
            <person name="Zhang C.W."/>
            <person name="Yin H.Q."/>
            <person name="Zhang X.X."/>
        </authorList>
    </citation>
    <scope>NUCLEOTIDE SEQUENCE [LARGE SCALE GENOMIC DNA]</scope>
    <source>
        <strain evidence="2 3">RD15</strain>
    </source>
</reference>
<keyword evidence="3" id="KW-1185">Reference proteome</keyword>
<dbReference type="Proteomes" id="UP000192652">
    <property type="component" value="Unassembled WGS sequence"/>
</dbReference>
<name>A0ABX3PHK9_9HYPH</name>
<protein>
    <submittedName>
        <fullName evidence="2">Uncharacterized protein</fullName>
    </submittedName>
</protein>
<feature type="compositionally biased region" description="Acidic residues" evidence="1">
    <location>
        <begin position="74"/>
        <end position="89"/>
    </location>
</feature>
<proteinExistence type="predicted"/>
<feature type="region of interest" description="Disordered" evidence="1">
    <location>
        <begin position="45"/>
        <end position="101"/>
    </location>
</feature>
<dbReference type="EMBL" id="MSPX01000002">
    <property type="protein sequence ID" value="OQP87595.1"/>
    <property type="molecule type" value="Genomic_DNA"/>
</dbReference>
<accession>A0ABX3PHK9</accession>
<evidence type="ECO:0000313" key="2">
    <source>
        <dbReference type="EMBL" id="OQP87595.1"/>
    </source>
</evidence>
<evidence type="ECO:0000313" key="3">
    <source>
        <dbReference type="Proteomes" id="UP000192652"/>
    </source>
</evidence>